<proteinExistence type="predicted"/>
<evidence type="ECO:0000256" key="1">
    <source>
        <dbReference type="SAM" id="Phobius"/>
    </source>
</evidence>
<sequence>MLRLNEKSFYILSEWRSAPPGGRAWPAARGRCCSEPLRLVVVSSAEGKALWSEAAGASEREAAGQFNTTTPPPSVNCRPNIYSQSLASLSGDLETPFSLTTAGHQLLLRWSSDHGTNRRGFHLRYVGEYQSMYPAHTTSTLSLDVPLDVCIYIYICIYSYIYLYLYLYLYL</sequence>
<gene>
    <name evidence="2" type="primary">CSMD3_3</name>
    <name evidence="2" type="ORF">EYF80_064340</name>
</gene>
<reference evidence="2 3" key="1">
    <citation type="submission" date="2019-03" db="EMBL/GenBank/DDBJ databases">
        <title>First draft genome of Liparis tanakae, snailfish: a comprehensive survey of snailfish specific genes.</title>
        <authorList>
            <person name="Kim W."/>
            <person name="Song I."/>
            <person name="Jeong J.-H."/>
            <person name="Kim D."/>
            <person name="Kim S."/>
            <person name="Ryu S."/>
            <person name="Song J.Y."/>
            <person name="Lee S.K."/>
        </authorList>
    </citation>
    <scope>NUCLEOTIDE SEQUENCE [LARGE SCALE GENOMIC DNA]</scope>
    <source>
        <tissue evidence="2">Muscle</tissue>
    </source>
</reference>
<dbReference type="SUPFAM" id="SSF49854">
    <property type="entry name" value="Spermadhesin, CUB domain"/>
    <property type="match status" value="1"/>
</dbReference>
<organism evidence="2 3">
    <name type="scientific">Liparis tanakae</name>
    <name type="common">Tanaka's snailfish</name>
    <dbReference type="NCBI Taxonomy" id="230148"/>
    <lineage>
        <taxon>Eukaryota</taxon>
        <taxon>Metazoa</taxon>
        <taxon>Chordata</taxon>
        <taxon>Craniata</taxon>
        <taxon>Vertebrata</taxon>
        <taxon>Euteleostomi</taxon>
        <taxon>Actinopterygii</taxon>
        <taxon>Neopterygii</taxon>
        <taxon>Teleostei</taxon>
        <taxon>Neoteleostei</taxon>
        <taxon>Acanthomorphata</taxon>
        <taxon>Eupercaria</taxon>
        <taxon>Perciformes</taxon>
        <taxon>Cottioidei</taxon>
        <taxon>Cottales</taxon>
        <taxon>Liparidae</taxon>
        <taxon>Liparis</taxon>
    </lineage>
</organism>
<evidence type="ECO:0000313" key="3">
    <source>
        <dbReference type="Proteomes" id="UP000314294"/>
    </source>
</evidence>
<dbReference type="EMBL" id="SRLO01012293">
    <property type="protein sequence ID" value="TNN25530.1"/>
    <property type="molecule type" value="Genomic_DNA"/>
</dbReference>
<dbReference type="Proteomes" id="UP000314294">
    <property type="component" value="Unassembled WGS sequence"/>
</dbReference>
<dbReference type="InterPro" id="IPR035914">
    <property type="entry name" value="Sperma_CUB_dom_sf"/>
</dbReference>
<feature type="transmembrane region" description="Helical" evidence="1">
    <location>
        <begin position="151"/>
        <end position="170"/>
    </location>
</feature>
<evidence type="ECO:0000313" key="2">
    <source>
        <dbReference type="EMBL" id="TNN25530.1"/>
    </source>
</evidence>
<keyword evidence="1" id="KW-0472">Membrane</keyword>
<keyword evidence="1" id="KW-0812">Transmembrane</keyword>
<accession>A0A4Z2EAF6</accession>
<keyword evidence="1" id="KW-1133">Transmembrane helix</keyword>
<keyword evidence="3" id="KW-1185">Reference proteome</keyword>
<name>A0A4Z2EAF6_9TELE</name>
<protein>
    <submittedName>
        <fullName evidence="2">CUB and sushi domain-containing protein 3</fullName>
    </submittedName>
</protein>
<comment type="caution">
    <text evidence="2">The sequence shown here is derived from an EMBL/GenBank/DDBJ whole genome shotgun (WGS) entry which is preliminary data.</text>
</comment>
<dbReference type="OrthoDB" id="5804959at2759"/>
<dbReference type="AlphaFoldDB" id="A0A4Z2EAF6"/>